<dbReference type="SUPFAM" id="SSF52047">
    <property type="entry name" value="RNI-like"/>
    <property type="match status" value="1"/>
</dbReference>
<dbReference type="Pfam" id="PF12937">
    <property type="entry name" value="F-box-like"/>
    <property type="match status" value="1"/>
</dbReference>
<name>B9SW19_RICCO</name>
<evidence type="ECO:0000313" key="2">
    <source>
        <dbReference type="EMBL" id="EEF32202.1"/>
    </source>
</evidence>
<dbReference type="InterPro" id="IPR001810">
    <property type="entry name" value="F-box_dom"/>
</dbReference>
<dbReference type="KEGG" id="rcu:8271140"/>
<evidence type="ECO:0000259" key="1">
    <source>
        <dbReference type="PROSITE" id="PS50181"/>
    </source>
</evidence>
<protein>
    <recommendedName>
        <fullName evidence="1">F-box domain-containing protein</fullName>
    </recommendedName>
</protein>
<dbReference type="InterPro" id="IPR036047">
    <property type="entry name" value="F-box-like_dom_sf"/>
</dbReference>
<dbReference type="SMART" id="SM00256">
    <property type="entry name" value="FBOX"/>
    <property type="match status" value="1"/>
</dbReference>
<organism evidence="2 3">
    <name type="scientific">Ricinus communis</name>
    <name type="common">Castor bean</name>
    <dbReference type="NCBI Taxonomy" id="3988"/>
    <lineage>
        <taxon>Eukaryota</taxon>
        <taxon>Viridiplantae</taxon>
        <taxon>Streptophyta</taxon>
        <taxon>Embryophyta</taxon>
        <taxon>Tracheophyta</taxon>
        <taxon>Spermatophyta</taxon>
        <taxon>Magnoliopsida</taxon>
        <taxon>eudicotyledons</taxon>
        <taxon>Gunneridae</taxon>
        <taxon>Pentapetalae</taxon>
        <taxon>rosids</taxon>
        <taxon>fabids</taxon>
        <taxon>Malpighiales</taxon>
        <taxon>Euphorbiaceae</taxon>
        <taxon>Acalyphoideae</taxon>
        <taxon>Acalypheae</taxon>
        <taxon>Ricinus</taxon>
    </lineage>
</organism>
<gene>
    <name evidence="2" type="ORF">RCOM_0663350</name>
</gene>
<dbReference type="CDD" id="cd09917">
    <property type="entry name" value="F-box_SF"/>
    <property type="match status" value="1"/>
</dbReference>
<dbReference type="EMBL" id="EQ974181">
    <property type="protein sequence ID" value="EEF32202.1"/>
    <property type="molecule type" value="Genomic_DNA"/>
</dbReference>
<dbReference type="OMA" id="REVRCIN"/>
<dbReference type="OrthoDB" id="2242903at2759"/>
<evidence type="ECO:0000313" key="3">
    <source>
        <dbReference type="Proteomes" id="UP000008311"/>
    </source>
</evidence>
<dbReference type="eggNOG" id="ENOG502QQ0V">
    <property type="taxonomic scope" value="Eukaryota"/>
</dbReference>
<dbReference type="Proteomes" id="UP000008311">
    <property type="component" value="Unassembled WGS sequence"/>
</dbReference>
<proteinExistence type="predicted"/>
<dbReference type="FunCoup" id="B9SW19">
    <property type="interactions" value="769"/>
</dbReference>
<dbReference type="PROSITE" id="PS50181">
    <property type="entry name" value="FBOX"/>
    <property type="match status" value="1"/>
</dbReference>
<dbReference type="Gene3D" id="1.20.1280.50">
    <property type="match status" value="1"/>
</dbReference>
<sequence length="460" mass="52798">MEHLPEPILLEILTRLTDSTELARCRLVSKTFNKLIFSDIRSINLTCTLSRYLKSRSPNTKDQITPFKRIFNRLVNRSDSLVVDSVTIGVEKSLCGITYDDVEEDEWSDDLYLSEVEFVKEWLLLPRVCRELKFLSISDFWIQACWRRSQILALVSSCCHGLLELEVKNSWLSVDGLIPMPVLTSLTLESIRLDDENLSKVNHCFPCLKVLNLVGVGGLREPKIHLYHLRTCRWTVSNAPNSLSIFAPNLLKLELNCIEPRSLILETPLLSDFYLSIRKANKFKVKQLHDLKILQLESTDILSLIRLFPSNSSVERLTVDSPKYAIQTDEMIRLNLEMLFDVFMNVSSLTLLSAAWSDMEKCFLTNGLRHDMEMKELKEVIVQLVIQDIDVTLSFIFTILDKCTNLSDVGLLIHCEVDPNVASSLLSRCKADHPRIRWRWGMWKEGSKGTWISDGIYPAT</sequence>
<dbReference type="SUPFAM" id="SSF81383">
    <property type="entry name" value="F-box domain"/>
    <property type="match status" value="1"/>
</dbReference>
<dbReference type="Gene3D" id="3.80.10.10">
    <property type="entry name" value="Ribonuclease Inhibitor"/>
    <property type="match status" value="1"/>
</dbReference>
<dbReference type="InterPro" id="IPR044809">
    <property type="entry name" value="AUF1-like"/>
</dbReference>
<keyword evidence="3" id="KW-1185">Reference proteome</keyword>
<feature type="domain" description="F-box" evidence="1">
    <location>
        <begin position="1"/>
        <end position="45"/>
    </location>
</feature>
<dbReference type="InParanoid" id="B9SW19"/>
<dbReference type="AlphaFoldDB" id="B9SW19"/>
<accession>B9SW19</accession>
<reference evidence="3" key="1">
    <citation type="journal article" date="2010" name="Nat. Biotechnol.">
        <title>Draft genome sequence of the oilseed species Ricinus communis.</title>
        <authorList>
            <person name="Chan A.P."/>
            <person name="Crabtree J."/>
            <person name="Zhao Q."/>
            <person name="Lorenzi H."/>
            <person name="Orvis J."/>
            <person name="Puiu D."/>
            <person name="Melake-Berhan A."/>
            <person name="Jones K.M."/>
            <person name="Redman J."/>
            <person name="Chen G."/>
            <person name="Cahoon E.B."/>
            <person name="Gedil M."/>
            <person name="Stanke M."/>
            <person name="Haas B.J."/>
            <person name="Wortman J.R."/>
            <person name="Fraser-Liggett C.M."/>
            <person name="Ravel J."/>
            <person name="Rabinowicz P.D."/>
        </authorList>
    </citation>
    <scope>NUCLEOTIDE SEQUENCE [LARGE SCALE GENOMIC DNA]</scope>
    <source>
        <strain evidence="3">cv. Hale</strain>
    </source>
</reference>
<dbReference type="InterPro" id="IPR032675">
    <property type="entry name" value="LRR_dom_sf"/>
</dbReference>
<dbReference type="PANTHER" id="PTHR31215">
    <property type="entry name" value="OS05G0510400 PROTEIN-RELATED"/>
    <property type="match status" value="1"/>
</dbReference>